<dbReference type="RefSeq" id="WP_055216870.1">
    <property type="nucleotide sequence ID" value="NZ_CZBU01000009.1"/>
</dbReference>
<dbReference type="GO" id="GO:0016787">
    <property type="term" value="F:hydrolase activity"/>
    <property type="evidence" value="ECO:0007669"/>
    <property type="project" value="UniProtKB-KW"/>
</dbReference>
<gene>
    <name evidence="3" type="primary">rhgT_3</name>
    <name evidence="3" type="ORF">ERS852490_03037</name>
</gene>
<dbReference type="InterPro" id="IPR037459">
    <property type="entry name" value="RhgT-like"/>
</dbReference>
<dbReference type="EMBL" id="CZBU01000009">
    <property type="protein sequence ID" value="CUQ79370.1"/>
    <property type="molecule type" value="Genomic_DNA"/>
</dbReference>
<protein>
    <submittedName>
        <fullName evidence="3">Rhamnogalacturonan acetylesterase rhgT</fullName>
        <ecNumber evidence="3">3.1.1.-</ecNumber>
    </submittedName>
</protein>
<dbReference type="SUPFAM" id="SSF52266">
    <property type="entry name" value="SGNH hydrolase"/>
    <property type="match status" value="1"/>
</dbReference>
<organism evidence="3 4">
    <name type="scientific">Lachnospira eligens</name>
    <dbReference type="NCBI Taxonomy" id="39485"/>
    <lineage>
        <taxon>Bacteria</taxon>
        <taxon>Bacillati</taxon>
        <taxon>Bacillota</taxon>
        <taxon>Clostridia</taxon>
        <taxon>Lachnospirales</taxon>
        <taxon>Lachnospiraceae</taxon>
        <taxon>Lachnospira</taxon>
    </lineage>
</organism>
<keyword evidence="2 3" id="KW-0378">Hydrolase</keyword>
<evidence type="ECO:0000313" key="3">
    <source>
        <dbReference type="EMBL" id="CUQ79370.1"/>
    </source>
</evidence>
<reference evidence="3 4" key="1">
    <citation type="submission" date="2015-09" db="EMBL/GenBank/DDBJ databases">
        <authorList>
            <consortium name="Pathogen Informatics"/>
        </authorList>
    </citation>
    <scope>NUCLEOTIDE SEQUENCE [LARGE SCALE GENOMIC DNA]</scope>
    <source>
        <strain evidence="3 4">2789STDY5834875</strain>
    </source>
</reference>
<dbReference type="InterPro" id="IPR036514">
    <property type="entry name" value="SGNH_hydro_sf"/>
</dbReference>
<name>A0A174Z8U0_9FIRM</name>
<dbReference type="AlphaFoldDB" id="A0A174Z8U0"/>
<dbReference type="PANTHER" id="PTHR43695">
    <property type="entry name" value="PUTATIVE (AFU_ORTHOLOGUE AFUA_2G17250)-RELATED"/>
    <property type="match status" value="1"/>
</dbReference>
<evidence type="ECO:0000256" key="1">
    <source>
        <dbReference type="ARBA" id="ARBA00008668"/>
    </source>
</evidence>
<evidence type="ECO:0000313" key="4">
    <source>
        <dbReference type="Proteomes" id="UP000095621"/>
    </source>
</evidence>
<dbReference type="PANTHER" id="PTHR43695:SF1">
    <property type="entry name" value="RHAMNOGALACTURONAN ACETYLESTERASE"/>
    <property type="match status" value="1"/>
</dbReference>
<dbReference type="OrthoDB" id="9807041at2"/>
<accession>A0A174Z8U0</accession>
<sequence length="317" mass="36203">MNIYLAGDSIVQNYTEEEFIAGWGQFLPRFFKSDVNVFNYAKGGRSSRLFINEGRFEEIDRHIQSGDYLFIEFCHNDDDSKDYKSMFNRQTPLGVPDESGRFPVIAGVKMLKNYIPPEYIEDLNNDDSITDKQAVLNSVLAINQSYPYDTYYPYSKDASMGSYKWFIKQFIDMARKHDAVPVLVTAPARTFFNDDGTIMDAPGCHGGNNFSYIRAMRQIGEETGTPVLDLFSYSVELFEKIGHDNIHRYTSIKKGINKGKWPDDFLKELAKPETVSENTHFNKDGAMLITEGLVELILKSKNPQLCELQSSLLHNVL</sequence>
<comment type="similarity">
    <text evidence="1">Belongs to the 'GDSL' lipolytic enzyme family.</text>
</comment>
<dbReference type="Gene3D" id="3.40.50.1110">
    <property type="entry name" value="SGNH hydrolase"/>
    <property type="match status" value="1"/>
</dbReference>
<dbReference type="EC" id="3.1.1.-" evidence="3"/>
<dbReference type="Proteomes" id="UP000095621">
    <property type="component" value="Unassembled WGS sequence"/>
</dbReference>
<evidence type="ECO:0000256" key="2">
    <source>
        <dbReference type="ARBA" id="ARBA00022801"/>
    </source>
</evidence>
<proteinExistence type="inferred from homology"/>